<evidence type="ECO:0000313" key="2">
    <source>
        <dbReference type="Proteomes" id="UP000694844"/>
    </source>
</evidence>
<dbReference type="OrthoDB" id="6159518at2759"/>
<proteinExistence type="predicted"/>
<feature type="compositionally biased region" description="Acidic residues" evidence="1">
    <location>
        <begin position="102"/>
        <end position="118"/>
    </location>
</feature>
<name>A0A8B8DVL7_CRAVI</name>
<evidence type="ECO:0000256" key="1">
    <source>
        <dbReference type="SAM" id="MobiDB-lite"/>
    </source>
</evidence>
<reference evidence="3" key="1">
    <citation type="submission" date="2025-08" db="UniProtKB">
        <authorList>
            <consortium name="RefSeq"/>
        </authorList>
    </citation>
    <scope>IDENTIFICATION</scope>
    <source>
        <tissue evidence="3">Whole sample</tissue>
    </source>
</reference>
<feature type="compositionally biased region" description="Basic and acidic residues" evidence="1">
    <location>
        <begin position="151"/>
        <end position="163"/>
    </location>
</feature>
<feature type="region of interest" description="Disordered" evidence="1">
    <location>
        <begin position="76"/>
        <end position="163"/>
    </location>
</feature>
<evidence type="ECO:0000313" key="3">
    <source>
        <dbReference type="RefSeq" id="XP_022331693.1"/>
    </source>
</evidence>
<organism evidence="2 3">
    <name type="scientific">Crassostrea virginica</name>
    <name type="common">Eastern oyster</name>
    <dbReference type="NCBI Taxonomy" id="6565"/>
    <lineage>
        <taxon>Eukaryota</taxon>
        <taxon>Metazoa</taxon>
        <taxon>Spiralia</taxon>
        <taxon>Lophotrochozoa</taxon>
        <taxon>Mollusca</taxon>
        <taxon>Bivalvia</taxon>
        <taxon>Autobranchia</taxon>
        <taxon>Pteriomorphia</taxon>
        <taxon>Ostreida</taxon>
        <taxon>Ostreoidea</taxon>
        <taxon>Ostreidae</taxon>
        <taxon>Crassostrea</taxon>
    </lineage>
</organism>
<feature type="compositionally biased region" description="Polar residues" evidence="1">
    <location>
        <begin position="366"/>
        <end position="380"/>
    </location>
</feature>
<dbReference type="Proteomes" id="UP000694844">
    <property type="component" value="Chromosome 4"/>
</dbReference>
<protein>
    <submittedName>
        <fullName evidence="3">Uncharacterized protein LOC111129532</fullName>
    </submittedName>
</protein>
<dbReference type="GeneID" id="111129532"/>
<dbReference type="RefSeq" id="XP_022331693.1">
    <property type="nucleotide sequence ID" value="XM_022475985.1"/>
</dbReference>
<gene>
    <name evidence="3" type="primary">LOC111129532</name>
</gene>
<dbReference type="AlphaFoldDB" id="A0A8B8DVL7"/>
<sequence>MRSREIFLLPFGFEVVTAEFLDYTFHREKAAAFVHADSFISPIRLFHVSWGMESSSTASPGAIGPDFVTDENLSEGNAIEAPPLRPKKRWGDFVIPKKRNDDEEGDNTDPYADSESDADSVQSGDLSDGEISPPKSARPRTAIDACDDEQREPKRFDPGDFDSEYKLDTSKEKYVKKFFTTHLSDERINASVLDNHPVPANNFLNPPEVDAYIEDLVNDKRAFKFLKLQDQALKHVQRKVSRCLGPLAEIWEELDGAQEGDKSGKSIQEVTELVEKTILMIGQVNTACLYERRLTWLAKLFKSVANAKTIIKDHNDEFDKEVKLFGADFYSVLDRKAKNRKRAREMAKEMRPAKRARPFQEGPSGGTSISSKPRGSTTWRANKPGQQKGDKPAFKTSKANKPFKARR</sequence>
<feature type="region of interest" description="Disordered" evidence="1">
    <location>
        <begin position="340"/>
        <end position="407"/>
    </location>
</feature>
<keyword evidence="2" id="KW-1185">Reference proteome</keyword>
<accession>A0A8B8DVL7</accession>
<dbReference type="KEGG" id="cvn:111129532"/>